<protein>
    <submittedName>
        <fullName evidence="1">Uncharacterized protein</fullName>
    </submittedName>
</protein>
<evidence type="ECO:0000313" key="1">
    <source>
        <dbReference type="EMBL" id="QTH20231.1"/>
    </source>
</evidence>
<dbReference type="RefSeq" id="WP_157034316.1">
    <property type="nucleotide sequence ID" value="NZ_CP059319.1"/>
</dbReference>
<accession>A0A975D0Y1</accession>
<evidence type="ECO:0000313" key="2">
    <source>
        <dbReference type="Proteomes" id="UP000664914"/>
    </source>
</evidence>
<organism evidence="1 2">
    <name type="scientific">Rhizorhabdus wittichii</name>
    <dbReference type="NCBI Taxonomy" id="160791"/>
    <lineage>
        <taxon>Bacteria</taxon>
        <taxon>Pseudomonadati</taxon>
        <taxon>Pseudomonadota</taxon>
        <taxon>Alphaproteobacteria</taxon>
        <taxon>Sphingomonadales</taxon>
        <taxon>Sphingomonadaceae</taxon>
        <taxon>Rhizorhabdus</taxon>
    </lineage>
</organism>
<reference evidence="1" key="1">
    <citation type="submission" date="2020-07" db="EMBL/GenBank/DDBJ databases">
        <authorList>
            <person name="Camacho E."/>
        </authorList>
    </citation>
    <scope>NUCLEOTIDE SEQUENCE</scope>
    <source>
        <strain evidence="1">MPO218</strain>
    </source>
</reference>
<gene>
    <name evidence="1" type="ORF">HRJ34_18020</name>
</gene>
<reference evidence="1" key="2">
    <citation type="submission" date="2021-04" db="EMBL/GenBank/DDBJ databases">
        <title>Isolation and genomic analysis of the ibuprofen-degrading bacterium Sphingomonas strain MPO218.</title>
        <authorList>
            <person name="Aulestia M."/>
            <person name="Flores A."/>
            <person name="Mangas E.L."/>
            <person name="Perez-Pulido A.J."/>
            <person name="Santero E."/>
            <person name="Camacho E.M."/>
        </authorList>
    </citation>
    <scope>NUCLEOTIDE SEQUENCE</scope>
    <source>
        <strain evidence="1">MPO218</strain>
    </source>
</reference>
<dbReference type="AlphaFoldDB" id="A0A975D0Y1"/>
<sequence length="52" mass="6170">MVEFVMPTCEELVAQLHAQRREMVSYFDRDGWTPGARQLLDRLDRLIARYEG</sequence>
<name>A0A975D0Y1_9SPHN</name>
<dbReference type="EMBL" id="CP059319">
    <property type="protein sequence ID" value="QTH20231.1"/>
    <property type="molecule type" value="Genomic_DNA"/>
</dbReference>
<proteinExistence type="predicted"/>
<dbReference type="Proteomes" id="UP000664914">
    <property type="component" value="Chromosome"/>
</dbReference>